<dbReference type="InterPro" id="IPR043504">
    <property type="entry name" value="Peptidase_S1_PA_chymotrypsin"/>
</dbReference>
<dbReference type="PANTHER" id="PTHR15462:SF8">
    <property type="entry name" value="SERINE PROTEASE"/>
    <property type="match status" value="1"/>
</dbReference>
<keyword evidence="9" id="KW-1185">Reference proteome</keyword>
<dbReference type="GeneID" id="41967644"/>
<evidence type="ECO:0000313" key="9">
    <source>
        <dbReference type="Proteomes" id="UP000319257"/>
    </source>
</evidence>
<evidence type="ECO:0000256" key="5">
    <source>
        <dbReference type="ARBA" id="ARBA00022825"/>
    </source>
</evidence>
<dbReference type="SUPFAM" id="SSF50494">
    <property type="entry name" value="Trypsin-like serine proteases"/>
    <property type="match status" value="1"/>
</dbReference>
<feature type="domain" description="Peptidase S1" evidence="7">
    <location>
        <begin position="94"/>
        <end position="272"/>
    </location>
</feature>
<dbReference type="InParanoid" id="A0A507B849"/>
<keyword evidence="3 6" id="KW-0732">Signal</keyword>
<evidence type="ECO:0000256" key="2">
    <source>
        <dbReference type="ARBA" id="ARBA00022670"/>
    </source>
</evidence>
<evidence type="ECO:0000256" key="1">
    <source>
        <dbReference type="ARBA" id="ARBA00008764"/>
    </source>
</evidence>
<evidence type="ECO:0000256" key="6">
    <source>
        <dbReference type="RuleBase" id="RU004296"/>
    </source>
</evidence>
<proteinExistence type="inferred from homology"/>
<dbReference type="InterPro" id="IPR009003">
    <property type="entry name" value="Peptidase_S1_PA"/>
</dbReference>
<comment type="caution">
    <text evidence="8">The sequence shown here is derived from an EMBL/GenBank/DDBJ whole genome shotgun (WGS) entry which is preliminary data.</text>
</comment>
<dbReference type="Proteomes" id="UP000319257">
    <property type="component" value="Unassembled WGS sequence"/>
</dbReference>
<dbReference type="InterPro" id="IPR050966">
    <property type="entry name" value="Glutamyl_endopeptidase"/>
</dbReference>
<keyword evidence="5 6" id="KW-0720">Serine protease</keyword>
<keyword evidence="4 6" id="KW-0378">Hydrolase</keyword>
<dbReference type="RefSeq" id="XP_030997574.1">
    <property type="nucleotide sequence ID" value="XM_031136097.1"/>
</dbReference>
<dbReference type="InterPro" id="IPR008256">
    <property type="entry name" value="Peptidase_S1B"/>
</dbReference>
<evidence type="ECO:0000256" key="3">
    <source>
        <dbReference type="ARBA" id="ARBA00022729"/>
    </source>
</evidence>
<dbReference type="GO" id="GO:0004252">
    <property type="term" value="F:serine-type endopeptidase activity"/>
    <property type="evidence" value="ECO:0007669"/>
    <property type="project" value="InterPro"/>
</dbReference>
<gene>
    <name evidence="8" type="ORF">E0L32_000197</name>
</gene>
<dbReference type="OrthoDB" id="10037376at2759"/>
<dbReference type="STRING" id="1093900.A0A507B849"/>
<sequence length="295" mass="31021">MGHINFHLATAIIAFCANILAAPAPDPYAPLGVAPIAKAATNAAQGPVPIMVTFTPEELQHFGSEDAQPSNTTIESLETRGIIGPDNRVLWDRQDYPYSAMGRIEGSSGYACSGSLVGRRLVATAKHCVPPAGASVRFQPKYFNGERGGGSYATTIITMAQGNGACFQKEDWAIFVLADPMGDQDGYLGAKVINCDAQKNRAMFFHLGYPGDHGTQTPYRQEAITVSRCADCEPGGPLETDADAVGGQSGGPLWLLEDGSRYLYGVLSGESSIGAGFASGGNLVQAIGKARNDFP</sequence>
<organism evidence="8 9">
    <name type="scientific">Thyridium curvatum</name>
    <dbReference type="NCBI Taxonomy" id="1093900"/>
    <lineage>
        <taxon>Eukaryota</taxon>
        <taxon>Fungi</taxon>
        <taxon>Dikarya</taxon>
        <taxon>Ascomycota</taxon>
        <taxon>Pezizomycotina</taxon>
        <taxon>Sordariomycetes</taxon>
        <taxon>Sordariomycetidae</taxon>
        <taxon>Thyridiales</taxon>
        <taxon>Thyridiaceae</taxon>
        <taxon>Thyridium</taxon>
    </lineage>
</organism>
<dbReference type="PANTHER" id="PTHR15462">
    <property type="entry name" value="SERINE PROTEASE"/>
    <property type="match status" value="1"/>
</dbReference>
<dbReference type="EC" id="3.4.21.-" evidence="6"/>
<evidence type="ECO:0000313" key="8">
    <source>
        <dbReference type="EMBL" id="TPX15863.1"/>
    </source>
</evidence>
<dbReference type="EMBL" id="SKBQ01000001">
    <property type="protein sequence ID" value="TPX15863.1"/>
    <property type="molecule type" value="Genomic_DNA"/>
</dbReference>
<dbReference type="Gene3D" id="2.40.10.10">
    <property type="entry name" value="Trypsin-like serine proteases"/>
    <property type="match status" value="2"/>
</dbReference>
<feature type="signal peptide" evidence="6">
    <location>
        <begin position="1"/>
        <end position="21"/>
    </location>
</feature>
<feature type="chain" id="PRO_5021510583" description="Serine protease" evidence="6">
    <location>
        <begin position="22"/>
        <end position="295"/>
    </location>
</feature>
<evidence type="ECO:0000259" key="7">
    <source>
        <dbReference type="Pfam" id="PF00089"/>
    </source>
</evidence>
<dbReference type="AlphaFoldDB" id="A0A507B849"/>
<reference evidence="8 9" key="1">
    <citation type="submission" date="2019-06" db="EMBL/GenBank/DDBJ databases">
        <title>Draft genome sequence of the filamentous fungus Phialemoniopsis curvata isolated from diesel fuel.</title>
        <authorList>
            <person name="Varaljay V.A."/>
            <person name="Lyon W.J."/>
            <person name="Crouch A.L."/>
            <person name="Drake C.E."/>
            <person name="Hollomon J.M."/>
            <person name="Nadeau L.J."/>
            <person name="Nunn H.S."/>
            <person name="Stevenson B.S."/>
            <person name="Bojanowski C.L."/>
            <person name="Crookes-Goodson W.J."/>
        </authorList>
    </citation>
    <scope>NUCLEOTIDE SEQUENCE [LARGE SCALE GENOMIC DNA]</scope>
    <source>
        <strain evidence="8 9">D216</strain>
    </source>
</reference>
<name>A0A507B849_9PEZI</name>
<evidence type="ECO:0000256" key="4">
    <source>
        <dbReference type="ARBA" id="ARBA00022801"/>
    </source>
</evidence>
<dbReference type="GO" id="GO:0006508">
    <property type="term" value="P:proteolysis"/>
    <property type="evidence" value="ECO:0007669"/>
    <property type="project" value="UniProtKB-KW"/>
</dbReference>
<dbReference type="PRINTS" id="PR00839">
    <property type="entry name" value="V8PROTEASE"/>
</dbReference>
<accession>A0A507B849</accession>
<keyword evidence="2 6" id="KW-0645">Protease</keyword>
<comment type="similarity">
    <text evidence="1 6">Belongs to the peptidase S1B family.</text>
</comment>
<dbReference type="InterPro" id="IPR001254">
    <property type="entry name" value="Trypsin_dom"/>
</dbReference>
<dbReference type="Pfam" id="PF00089">
    <property type="entry name" value="Trypsin"/>
    <property type="match status" value="1"/>
</dbReference>
<protein>
    <recommendedName>
        <fullName evidence="6">Serine protease</fullName>
        <ecNumber evidence="6">3.4.21.-</ecNumber>
    </recommendedName>
</protein>